<comment type="caution">
    <text evidence="1">The sequence shown here is derived from an EMBL/GenBank/DDBJ whole genome shotgun (WGS) entry which is preliminary data.</text>
</comment>
<evidence type="ECO:0000313" key="2">
    <source>
        <dbReference type="Proteomes" id="UP001596445"/>
    </source>
</evidence>
<accession>A0ABD5W3E4</accession>
<dbReference type="RefSeq" id="WP_382183987.1">
    <property type="nucleotide sequence ID" value="NZ_JBHSZI010000001.1"/>
</dbReference>
<reference evidence="1 2" key="1">
    <citation type="journal article" date="2019" name="Int. J. Syst. Evol. Microbiol.">
        <title>The Global Catalogue of Microorganisms (GCM) 10K type strain sequencing project: providing services to taxonomists for standard genome sequencing and annotation.</title>
        <authorList>
            <consortium name="The Broad Institute Genomics Platform"/>
            <consortium name="The Broad Institute Genome Sequencing Center for Infectious Disease"/>
            <person name="Wu L."/>
            <person name="Ma J."/>
        </authorList>
    </citation>
    <scope>NUCLEOTIDE SEQUENCE [LARGE SCALE GENOMIC DNA]</scope>
    <source>
        <strain evidence="1 2">JCM 30072</strain>
    </source>
</reference>
<dbReference type="InterPro" id="IPR058715">
    <property type="entry name" value="PDDEXK_nuclease-rel"/>
</dbReference>
<name>A0ABD5W3E4_9EURY</name>
<evidence type="ECO:0008006" key="3">
    <source>
        <dbReference type="Google" id="ProtNLM"/>
    </source>
</evidence>
<dbReference type="Pfam" id="PF25941">
    <property type="entry name" value="PDDEXK_16"/>
    <property type="match status" value="1"/>
</dbReference>
<dbReference type="AlphaFoldDB" id="A0ABD5W3E4"/>
<evidence type="ECO:0000313" key="1">
    <source>
        <dbReference type="EMBL" id="MFC7057232.1"/>
    </source>
</evidence>
<dbReference type="Proteomes" id="UP001596445">
    <property type="component" value="Unassembled WGS sequence"/>
</dbReference>
<protein>
    <recommendedName>
        <fullName evidence="3">Protein NO VEIN C-terminal domain-containing protein</fullName>
    </recommendedName>
</protein>
<sequence length="227" mass="25501">MTRREHDGPPETVVDKLARRAWRGFSDFLRKILGRYYAPFSRNLIALVLLIGGWAVTDSSPASKARNNSCWLLHSSSSQRSGLSIGLNNVGGTQMGDSRRSPGFYGARVESWVLDHYDLERNYDEIHGARMDAEVPENGQPVEIKAVARNRRGGRADQSRFKIWRDQHAALAKANGYYVFVVYQLQADGIRVTNSRSVRAGSLNIDWYGETQPRGTEQAELPASELF</sequence>
<keyword evidence="2" id="KW-1185">Reference proteome</keyword>
<organism evidence="1 2">
    <name type="scientific">Halovenus salina</name>
    <dbReference type="NCBI Taxonomy" id="1510225"/>
    <lineage>
        <taxon>Archaea</taxon>
        <taxon>Methanobacteriati</taxon>
        <taxon>Methanobacteriota</taxon>
        <taxon>Stenosarchaea group</taxon>
        <taxon>Halobacteria</taxon>
        <taxon>Halobacteriales</taxon>
        <taxon>Haloarculaceae</taxon>
        <taxon>Halovenus</taxon>
    </lineage>
</organism>
<proteinExistence type="predicted"/>
<gene>
    <name evidence="1" type="ORF">ACFQQG_02365</name>
</gene>
<dbReference type="EMBL" id="JBHSZI010000001">
    <property type="protein sequence ID" value="MFC7057232.1"/>
    <property type="molecule type" value="Genomic_DNA"/>
</dbReference>